<keyword evidence="2" id="KW-1185">Reference proteome</keyword>
<dbReference type="Proteomes" id="UP000184498">
    <property type="component" value="Unassembled WGS sequence"/>
</dbReference>
<dbReference type="RefSeq" id="WP_072998232.1">
    <property type="nucleotide sequence ID" value="NZ_FRAM01000002.1"/>
</dbReference>
<dbReference type="EMBL" id="FRAM01000002">
    <property type="protein sequence ID" value="SHK43122.1"/>
    <property type="molecule type" value="Genomic_DNA"/>
</dbReference>
<gene>
    <name evidence="1" type="ORF">SAMN05444371_2420</name>
</gene>
<evidence type="ECO:0008006" key="3">
    <source>
        <dbReference type="Google" id="ProtNLM"/>
    </source>
</evidence>
<evidence type="ECO:0000313" key="2">
    <source>
        <dbReference type="Proteomes" id="UP000184498"/>
    </source>
</evidence>
<organism evidence="1 2">
    <name type="scientific">Epilithonimonas mollis</name>
    <dbReference type="NCBI Taxonomy" id="216903"/>
    <lineage>
        <taxon>Bacteria</taxon>
        <taxon>Pseudomonadati</taxon>
        <taxon>Bacteroidota</taxon>
        <taxon>Flavobacteriia</taxon>
        <taxon>Flavobacteriales</taxon>
        <taxon>Weeksellaceae</taxon>
        <taxon>Chryseobacterium group</taxon>
        <taxon>Epilithonimonas</taxon>
    </lineage>
</organism>
<accession>A0A1M6SED2</accession>
<protein>
    <recommendedName>
        <fullName evidence="3">TNF family profile domain-containing protein</fullName>
    </recommendedName>
</protein>
<dbReference type="OrthoDB" id="1345111at2"/>
<reference evidence="2" key="1">
    <citation type="submission" date="2016-11" db="EMBL/GenBank/DDBJ databases">
        <authorList>
            <person name="Varghese N."/>
            <person name="Submissions S."/>
        </authorList>
    </citation>
    <scope>NUCLEOTIDE SEQUENCE [LARGE SCALE GENOMIC DNA]</scope>
    <source>
        <strain evidence="2">DSM 18016</strain>
    </source>
</reference>
<proteinExistence type="predicted"/>
<name>A0A1M6SED2_9FLAO</name>
<sequence length="271" mass="29677">MKKIYTLIFTLILVLAKAQVGINTPSPLANLEVHRSSLPNIPDGIIPPRISADSLQLKDHLYGPAQDGALIYITKPVTRTSSKTQHVLSSGYYVYDSGYSNKDNSKGTWKKMFSDPNAFAARSISGVSFSKSTLASSDFQAIRFDSGFESEIGSEYIVDNQYVVPETGLYVVNYYVNVDNPNQKKIFKRPGLAIVKTTANASSRAVIASRLFNGDDSAKEKIITSLSPQAVINHIYSLKKGEKLSFGLIADNEVLSALGHVSSEISIYKIR</sequence>
<dbReference type="AlphaFoldDB" id="A0A1M6SED2"/>
<evidence type="ECO:0000313" key="1">
    <source>
        <dbReference type="EMBL" id="SHK43122.1"/>
    </source>
</evidence>
<dbReference type="STRING" id="216903.SAMN05444371_2420"/>